<evidence type="ECO:0000256" key="1">
    <source>
        <dbReference type="SAM" id="MobiDB-lite"/>
    </source>
</evidence>
<keyword evidence="3" id="KW-1185">Reference proteome</keyword>
<dbReference type="Pfam" id="PF03837">
    <property type="entry name" value="RecT"/>
    <property type="match status" value="1"/>
</dbReference>
<organism evidence="2 3">
    <name type="scientific">Thermaerobacter marianensis (strain ATCC 700841 / DSM 12885 / JCM 10246 / 7p75a)</name>
    <dbReference type="NCBI Taxonomy" id="644966"/>
    <lineage>
        <taxon>Bacteria</taxon>
        <taxon>Bacillati</taxon>
        <taxon>Bacillota</taxon>
        <taxon>Clostridia</taxon>
        <taxon>Eubacteriales</taxon>
        <taxon>Clostridiales Family XVII. Incertae Sedis</taxon>
        <taxon>Thermaerobacter</taxon>
    </lineage>
</organism>
<dbReference type="KEGG" id="tmr:Tmar_0022"/>
<protein>
    <submittedName>
        <fullName evidence="2">RecT protein</fullName>
    </submittedName>
</protein>
<dbReference type="AlphaFoldDB" id="E6SKG0"/>
<dbReference type="InterPro" id="IPR018330">
    <property type="entry name" value="RecT_fam"/>
</dbReference>
<feature type="region of interest" description="Disordered" evidence="1">
    <location>
        <begin position="1"/>
        <end position="29"/>
    </location>
</feature>
<reference evidence="3" key="2">
    <citation type="journal article" date="2010" name="Stand. Genomic Sci.">
        <title>Complete genome sequence of Thermaerobacter marianensis type strain (7p75aT).</title>
        <authorList>
            <person name="Han C."/>
            <person name="Gu W."/>
            <person name="Zhang X."/>
            <person name="Lapidus A."/>
            <person name="Nolan M."/>
            <person name="Copeland A."/>
            <person name="Lucas S."/>
            <person name="Glavina Del Rio T."/>
            <person name="Tice H."/>
            <person name="Cheng J."/>
            <person name="Tapia R."/>
            <person name="Goodwin L."/>
            <person name="Pitluck S."/>
            <person name="Pagani I."/>
            <person name="Ivanova N."/>
            <person name="Mavromatis K."/>
            <person name="Mikhailova N."/>
            <person name="Pati A."/>
            <person name="Chen A."/>
            <person name="Palaniappan K."/>
            <person name="Land M."/>
            <person name="Hauser L."/>
            <person name="Chang Y."/>
            <person name="Jeffries C."/>
            <person name="Schneider S."/>
            <person name="Rohde M."/>
            <person name="Goker M."/>
            <person name="Pukall R."/>
            <person name="Woyke T."/>
            <person name="Bristow J."/>
            <person name="Eisen J."/>
            <person name="Markowitz V."/>
            <person name="Hugenholtz P."/>
            <person name="Kyrpides N."/>
            <person name="Klenk H."/>
            <person name="Detter J."/>
        </authorList>
    </citation>
    <scope>NUCLEOTIDE SEQUENCE [LARGE SCALE GENOMIC DNA]</scope>
    <source>
        <strain evidence="3">ATCC 700841 / DSM 12885 / JCM 10246 / 7p75a</strain>
    </source>
</reference>
<dbReference type="RefSeq" id="WP_013494453.1">
    <property type="nucleotide sequence ID" value="NC_014831.1"/>
</dbReference>
<dbReference type="NCBIfam" id="TIGR00616">
    <property type="entry name" value="rect"/>
    <property type="match status" value="1"/>
</dbReference>
<dbReference type="GO" id="GO:0006259">
    <property type="term" value="P:DNA metabolic process"/>
    <property type="evidence" value="ECO:0007669"/>
    <property type="project" value="InterPro"/>
</dbReference>
<evidence type="ECO:0000313" key="2">
    <source>
        <dbReference type="EMBL" id="ADU50147.1"/>
    </source>
</evidence>
<reference evidence="2 3" key="1">
    <citation type="journal article" date="2010" name="Stand. Genomic Sci.">
        <title>Complete genome sequence of Thermaerobacter marianensis type strain (7p75a).</title>
        <authorList>
            <person name="Han C."/>
            <person name="Gu W."/>
            <person name="Zhang X."/>
            <person name="Lapidus A."/>
            <person name="Nolan M."/>
            <person name="Copeland A."/>
            <person name="Lucas S."/>
            <person name="Del Rio T.G."/>
            <person name="Tice H."/>
            <person name="Cheng J.F."/>
            <person name="Tapia R."/>
            <person name="Goodwin L."/>
            <person name="Pitluck S."/>
            <person name="Pagani I."/>
            <person name="Ivanova N."/>
            <person name="Mavromatis K."/>
            <person name="Mikhailova N."/>
            <person name="Pati A."/>
            <person name="Chen A."/>
            <person name="Palaniappan K."/>
            <person name="Land M."/>
            <person name="Hauser L."/>
            <person name="Chang Y.J."/>
            <person name="Jeffries C.D."/>
            <person name="Schneider S."/>
            <person name="Rohde M."/>
            <person name="Goker M."/>
            <person name="Pukall R."/>
            <person name="Woyke T."/>
            <person name="Bristow J."/>
            <person name="Eisen J.A."/>
            <person name="Markowitz V."/>
            <person name="Hugenholtz P."/>
            <person name="Kyrpides N.C."/>
            <person name="Klenk H.P."/>
            <person name="Detter J.C."/>
        </authorList>
    </citation>
    <scope>NUCLEOTIDE SEQUENCE [LARGE SCALE GENOMIC DNA]</scope>
    <source>
        <strain evidence="3">ATCC 700841 / DSM 12885 / JCM 10246 / 7p75a</strain>
    </source>
</reference>
<gene>
    <name evidence="2" type="ordered locus">Tmar_0022</name>
</gene>
<dbReference type="HOGENOM" id="CLU_071046_0_0_9"/>
<proteinExistence type="predicted"/>
<dbReference type="STRING" id="644966.Tmar_0022"/>
<dbReference type="InterPro" id="IPR004590">
    <property type="entry name" value="ssDNA_annealing_RecT"/>
</dbReference>
<feature type="region of interest" description="Disordered" evidence="1">
    <location>
        <begin position="273"/>
        <end position="308"/>
    </location>
</feature>
<sequence length="308" mass="34199">MAVQTDQVRNKLARRAQENGAPAPSQQPKTIEQWLRDERFRAEIERALPRHLSADRLLRITLTVLRTTPELRRCTVPSLLAAVLQCAQLGLEPGVLGHVYLVPFKNGKTGEYEVQVIIGYKGWVELARRSGQIQSLTARVVYQNDEFELSFGIEDNLRHVPWYMRPNVQDGGPIRGAYSVARFKDGGYHLHYMPIQQIEARRKRSRAADSGPWKTDYEAMVLKTVVRDASKWWPLSPEIARGLAQDESIKRTVDDVDSDAPYFGEDVIDVQGEDVGEGGEDAAHEEGGDASAGGDGSAQFGLFGGGGQ</sequence>
<dbReference type="eggNOG" id="COG3723">
    <property type="taxonomic scope" value="Bacteria"/>
</dbReference>
<evidence type="ECO:0000313" key="3">
    <source>
        <dbReference type="Proteomes" id="UP000008915"/>
    </source>
</evidence>
<name>E6SKG0_THEM7</name>
<accession>E6SKG0</accession>
<dbReference type="EMBL" id="CP002344">
    <property type="protein sequence ID" value="ADU50147.1"/>
    <property type="molecule type" value="Genomic_DNA"/>
</dbReference>
<dbReference type="GO" id="GO:0003677">
    <property type="term" value="F:DNA binding"/>
    <property type="evidence" value="ECO:0007669"/>
    <property type="project" value="InterPro"/>
</dbReference>
<feature type="compositionally biased region" description="Gly residues" evidence="1">
    <location>
        <begin position="290"/>
        <end position="308"/>
    </location>
</feature>
<dbReference type="Proteomes" id="UP000008915">
    <property type="component" value="Chromosome"/>
</dbReference>